<name>A0A6C0AGQ3_9ZZZZ</name>
<accession>A0A6C0AGQ3</accession>
<dbReference type="Gene3D" id="1.10.510.10">
    <property type="entry name" value="Transferase(Phosphotransferase) domain 1"/>
    <property type="match status" value="1"/>
</dbReference>
<sequence length="512" mass="59717">MERCRNGTRRNKQTSDCETYPQLRRCRNGTRRNKQTGDCEPYPQNKPRCKNGTRRNTRDCEEVTVQVPKPYDWFYNLGWFRRIREIPRTNLTPRSKNAAIIQRFMKKTRHKRIAAFLNAVCNDSGVCIAFGKEIKKIKAFFGNFSFDYIKDPIKRVGAVSVNGFVNELKFTHKGYSSYAILKSSVRELSDNLMYEYRVGQFLNKMSLRFPCFVETYKLLKYPTTNGWELVQTSKVMEASVFKKNVAPQVYSLKEGCKSSIKVAVLIQHLKDVILIEDLIHSSKAAINYEFISTLYQIYFVLDCMKDVFTHYDLHGQNVLLYEPSKKKYIKYHYHTPTKVIIFRSIYLAKIIDYGRSYFKDGTYSSQKIYTEVCREPECNTLNSGTCGSRSGFRLLKPRDTTSYIVSSVPNKSHDLRLVYYLLRKIGNQVLSPTITGFVKEVKSNLKYDGNFGTKERTCAIPTICDVTDMKNVLERYVVNLLESEFFRYYPRRTKLGDMHVYSDGRPLEFIES</sequence>
<dbReference type="AlphaFoldDB" id="A0A6C0AGQ3"/>
<reference evidence="1" key="1">
    <citation type="journal article" date="2020" name="Nature">
        <title>Giant virus diversity and host interactions through global metagenomics.</title>
        <authorList>
            <person name="Schulz F."/>
            <person name="Roux S."/>
            <person name="Paez-Espino D."/>
            <person name="Jungbluth S."/>
            <person name="Walsh D.A."/>
            <person name="Denef V.J."/>
            <person name="McMahon K.D."/>
            <person name="Konstantinidis K.T."/>
            <person name="Eloe-Fadrosh E.A."/>
            <person name="Kyrpides N.C."/>
            <person name="Woyke T."/>
        </authorList>
    </citation>
    <scope>NUCLEOTIDE SEQUENCE</scope>
    <source>
        <strain evidence="1">GVMAG-S-1035118-87</strain>
    </source>
</reference>
<organism evidence="1">
    <name type="scientific">viral metagenome</name>
    <dbReference type="NCBI Taxonomy" id="1070528"/>
    <lineage>
        <taxon>unclassified sequences</taxon>
        <taxon>metagenomes</taxon>
        <taxon>organismal metagenomes</taxon>
    </lineage>
</organism>
<proteinExistence type="predicted"/>
<protein>
    <submittedName>
        <fullName evidence="1">Uncharacterized protein</fullName>
    </submittedName>
</protein>
<dbReference type="EMBL" id="MN740625">
    <property type="protein sequence ID" value="QHS78987.1"/>
    <property type="molecule type" value="Genomic_DNA"/>
</dbReference>
<evidence type="ECO:0000313" key="1">
    <source>
        <dbReference type="EMBL" id="QHS78987.1"/>
    </source>
</evidence>